<dbReference type="CTD" id="36338970"/>
<proteinExistence type="predicted"/>
<gene>
    <name evidence="1" type="ORF">EGR_03255</name>
</gene>
<reference evidence="1 2" key="1">
    <citation type="journal article" date="2013" name="Nat. Genet.">
        <title>The genome of the hydatid tapeworm Echinococcus granulosus.</title>
        <authorList>
            <person name="Zheng H."/>
            <person name="Zhang W."/>
            <person name="Zhang L."/>
            <person name="Zhang Z."/>
            <person name="Li J."/>
            <person name="Lu G."/>
            <person name="Zhu Y."/>
            <person name="Wang Y."/>
            <person name="Huang Y."/>
            <person name="Liu J."/>
            <person name="Kang H."/>
            <person name="Chen J."/>
            <person name="Wang L."/>
            <person name="Chen A."/>
            <person name="Yu S."/>
            <person name="Gao Z."/>
            <person name="Jin L."/>
            <person name="Gu W."/>
            <person name="Wang Z."/>
            <person name="Zhao L."/>
            <person name="Shi B."/>
            <person name="Wen H."/>
            <person name="Lin R."/>
            <person name="Jones M.K."/>
            <person name="Brejova B."/>
            <person name="Vinar T."/>
            <person name="Zhao G."/>
            <person name="McManus D.P."/>
            <person name="Chen Z."/>
            <person name="Zhou Y."/>
            <person name="Wang S."/>
        </authorList>
    </citation>
    <scope>NUCLEOTIDE SEQUENCE [LARGE SCALE GENOMIC DNA]</scope>
</reference>
<evidence type="ECO:0000313" key="1">
    <source>
        <dbReference type="EMBL" id="EUB61982.1"/>
    </source>
</evidence>
<dbReference type="EMBL" id="APAU02000016">
    <property type="protein sequence ID" value="EUB61982.1"/>
    <property type="molecule type" value="Genomic_DNA"/>
</dbReference>
<accession>W6UUF1</accession>
<dbReference type="RefSeq" id="XP_024353178.1">
    <property type="nucleotide sequence ID" value="XM_024492504.1"/>
</dbReference>
<comment type="caution">
    <text evidence="1">The sequence shown here is derived from an EMBL/GenBank/DDBJ whole genome shotgun (WGS) entry which is preliminary data.</text>
</comment>
<dbReference type="Proteomes" id="UP000019149">
    <property type="component" value="Unassembled WGS sequence"/>
</dbReference>
<protein>
    <submittedName>
        <fullName evidence="1">Uncharacterized protein</fullName>
    </submittedName>
</protein>
<name>W6UUF1_ECHGR</name>
<dbReference type="KEGG" id="egl:EGR_03255"/>
<organism evidence="1 2">
    <name type="scientific">Echinococcus granulosus</name>
    <name type="common">Hydatid tapeworm</name>
    <dbReference type="NCBI Taxonomy" id="6210"/>
    <lineage>
        <taxon>Eukaryota</taxon>
        <taxon>Metazoa</taxon>
        <taxon>Spiralia</taxon>
        <taxon>Lophotrochozoa</taxon>
        <taxon>Platyhelminthes</taxon>
        <taxon>Cestoda</taxon>
        <taxon>Eucestoda</taxon>
        <taxon>Cyclophyllidea</taxon>
        <taxon>Taeniidae</taxon>
        <taxon>Echinococcus</taxon>
        <taxon>Echinococcus granulosus group</taxon>
    </lineage>
</organism>
<dbReference type="AlphaFoldDB" id="W6UUF1"/>
<keyword evidence="2" id="KW-1185">Reference proteome</keyword>
<sequence length="189" mass="21997">MTSRQELHLQPKQDYLRWCLDYSFPKWPLLQHFRCTLPHKYSYISIMNILINCQLGNSVEGKSNNFFTPSSGIIMVCGSFDNRILAFTTQHCLTVEVCIFVPLLLYPKLHSVVIYVAKNAFKSTEEIILANNIWVLICFNKIDIMIRKSEVKTLFEVFILLILIRSVSAKKKANYPLKQNELLLLLCYD</sequence>
<evidence type="ECO:0000313" key="2">
    <source>
        <dbReference type="Proteomes" id="UP000019149"/>
    </source>
</evidence>
<dbReference type="GeneID" id="36338970"/>